<keyword evidence="8" id="KW-0443">Lipid metabolism</keyword>
<dbReference type="InterPro" id="IPR007905">
    <property type="entry name" value="EBP"/>
</dbReference>
<evidence type="ECO:0000256" key="9">
    <source>
        <dbReference type="ARBA" id="ARBA00023136"/>
    </source>
</evidence>
<feature type="transmembrane region" description="Helical" evidence="14">
    <location>
        <begin position="186"/>
        <end position="204"/>
    </location>
</feature>
<dbReference type="GO" id="GO:0016126">
    <property type="term" value="P:sterol biosynthetic process"/>
    <property type="evidence" value="ECO:0007669"/>
    <property type="project" value="UniProtKB-KW"/>
</dbReference>
<dbReference type="GO" id="GO:0000247">
    <property type="term" value="F:C-8 sterol isomerase activity"/>
    <property type="evidence" value="ECO:0007669"/>
    <property type="project" value="TreeGrafter"/>
</dbReference>
<dbReference type="PANTHER" id="PTHR14207">
    <property type="entry name" value="STEROL ISOMERASE"/>
    <property type="match status" value="1"/>
</dbReference>
<keyword evidence="12" id="KW-0413">Isomerase</keyword>
<keyword evidence="4 13" id="KW-0812">Transmembrane</keyword>
<keyword evidence="17" id="KW-1185">Reference proteome</keyword>
<dbReference type="Pfam" id="PF05241">
    <property type="entry name" value="EBP"/>
    <property type="match status" value="1"/>
</dbReference>
<feature type="transmembrane region" description="Helical" evidence="14">
    <location>
        <begin position="151"/>
        <end position="174"/>
    </location>
</feature>
<evidence type="ECO:0000256" key="7">
    <source>
        <dbReference type="ARBA" id="ARBA00023011"/>
    </source>
</evidence>
<evidence type="ECO:0000256" key="2">
    <source>
        <dbReference type="ARBA" id="ARBA00008337"/>
    </source>
</evidence>
<keyword evidence="9 13" id="KW-0472">Membrane</keyword>
<reference evidence="16 17" key="1">
    <citation type="journal article" date="2023" name="G3 (Bethesda)">
        <title>A chromosome-length genome assembly and annotation of blackberry (Rubus argutus, cv. 'Hillquist').</title>
        <authorList>
            <person name="Bruna T."/>
            <person name="Aryal R."/>
            <person name="Dudchenko O."/>
            <person name="Sargent D.J."/>
            <person name="Mead D."/>
            <person name="Buti M."/>
            <person name="Cavallini A."/>
            <person name="Hytonen T."/>
            <person name="Andres J."/>
            <person name="Pham M."/>
            <person name="Weisz D."/>
            <person name="Mascagni F."/>
            <person name="Usai G."/>
            <person name="Natali L."/>
            <person name="Bassil N."/>
            <person name="Fernandez G.E."/>
            <person name="Lomsadze A."/>
            <person name="Armour M."/>
            <person name="Olukolu B."/>
            <person name="Poorten T."/>
            <person name="Britton C."/>
            <person name="Davik J."/>
            <person name="Ashrafi H."/>
            <person name="Aiden E.L."/>
            <person name="Borodovsky M."/>
            <person name="Worthington M."/>
        </authorList>
    </citation>
    <scope>NUCLEOTIDE SEQUENCE [LARGE SCALE GENOMIC DNA]</scope>
    <source>
        <strain evidence="16">PI 553951</strain>
    </source>
</reference>
<keyword evidence="11" id="KW-0753">Steroid metabolism</keyword>
<evidence type="ECO:0000256" key="10">
    <source>
        <dbReference type="ARBA" id="ARBA00023166"/>
    </source>
</evidence>
<organism evidence="16 17">
    <name type="scientific">Rubus argutus</name>
    <name type="common">Southern blackberry</name>
    <dbReference type="NCBI Taxonomy" id="59490"/>
    <lineage>
        <taxon>Eukaryota</taxon>
        <taxon>Viridiplantae</taxon>
        <taxon>Streptophyta</taxon>
        <taxon>Embryophyta</taxon>
        <taxon>Tracheophyta</taxon>
        <taxon>Spermatophyta</taxon>
        <taxon>Magnoliopsida</taxon>
        <taxon>eudicotyledons</taxon>
        <taxon>Gunneridae</taxon>
        <taxon>Pentapetalae</taxon>
        <taxon>rosids</taxon>
        <taxon>fabids</taxon>
        <taxon>Rosales</taxon>
        <taxon>Rosaceae</taxon>
        <taxon>Rosoideae</taxon>
        <taxon>Rosoideae incertae sedis</taxon>
        <taxon>Rubus</taxon>
    </lineage>
</organism>
<comment type="similarity">
    <text evidence="2">Belongs to the EBP family.</text>
</comment>
<proteinExistence type="inferred from homology"/>
<accession>A0AAW1XDH1</accession>
<feature type="transmembrane region" description="Helical" evidence="14">
    <location>
        <begin position="119"/>
        <end position="144"/>
    </location>
</feature>
<evidence type="ECO:0000259" key="15">
    <source>
        <dbReference type="PROSITE" id="PS51751"/>
    </source>
</evidence>
<protein>
    <recommendedName>
        <fullName evidence="15">EXPERA domain-containing protein</fullName>
    </recommendedName>
</protein>
<evidence type="ECO:0000256" key="14">
    <source>
        <dbReference type="SAM" id="Phobius"/>
    </source>
</evidence>
<evidence type="ECO:0000256" key="5">
    <source>
        <dbReference type="ARBA" id="ARBA00022955"/>
    </source>
</evidence>
<dbReference type="GO" id="GO:0005783">
    <property type="term" value="C:endoplasmic reticulum"/>
    <property type="evidence" value="ECO:0007669"/>
    <property type="project" value="TreeGrafter"/>
</dbReference>
<keyword evidence="5" id="KW-0752">Steroid biosynthesis</keyword>
<name>A0AAW1XDH1_RUBAR</name>
<evidence type="ECO:0000313" key="17">
    <source>
        <dbReference type="Proteomes" id="UP001457282"/>
    </source>
</evidence>
<evidence type="ECO:0000256" key="8">
    <source>
        <dbReference type="ARBA" id="ARBA00023098"/>
    </source>
</evidence>
<evidence type="ECO:0000256" key="4">
    <source>
        <dbReference type="ARBA" id="ARBA00022692"/>
    </source>
</evidence>
<evidence type="ECO:0000256" key="1">
    <source>
        <dbReference type="ARBA" id="ARBA00004141"/>
    </source>
</evidence>
<gene>
    <name evidence="16" type="ORF">M0R45_021373</name>
</gene>
<keyword evidence="6 13" id="KW-1133">Transmembrane helix</keyword>
<comment type="subcellular location">
    <subcellularLocation>
        <location evidence="1">Membrane</location>
        <topology evidence="1">Multi-pass membrane protein</topology>
    </subcellularLocation>
</comment>
<evidence type="ECO:0000256" key="11">
    <source>
        <dbReference type="ARBA" id="ARBA00023221"/>
    </source>
</evidence>
<keyword evidence="7" id="KW-0756">Sterol biosynthesis</keyword>
<evidence type="ECO:0000256" key="13">
    <source>
        <dbReference type="PROSITE-ProRule" id="PRU01087"/>
    </source>
</evidence>
<dbReference type="GO" id="GO:0016020">
    <property type="term" value="C:membrane"/>
    <property type="evidence" value="ECO:0007669"/>
    <property type="project" value="UniProtKB-SubCell"/>
</dbReference>
<feature type="transmembrane region" description="Helical" evidence="14">
    <location>
        <begin position="35"/>
        <end position="54"/>
    </location>
</feature>
<dbReference type="GO" id="GO:0047750">
    <property type="term" value="F:cholestenol delta-isomerase activity"/>
    <property type="evidence" value="ECO:0007669"/>
    <property type="project" value="InterPro"/>
</dbReference>
<dbReference type="GO" id="GO:0004769">
    <property type="term" value="F:steroid Delta-isomerase activity"/>
    <property type="evidence" value="ECO:0007669"/>
    <property type="project" value="TreeGrafter"/>
</dbReference>
<dbReference type="PANTHER" id="PTHR14207:SF0">
    <property type="entry name" value="3-BETA-HYDROXYSTEROID-DELTA(8),DELTA(7)-ISOMERASE"/>
    <property type="match status" value="1"/>
</dbReference>
<evidence type="ECO:0000313" key="16">
    <source>
        <dbReference type="EMBL" id="KAK9934221.1"/>
    </source>
</evidence>
<feature type="transmembrane region" description="Helical" evidence="14">
    <location>
        <begin position="66"/>
        <end position="87"/>
    </location>
</feature>
<evidence type="ECO:0000256" key="3">
    <source>
        <dbReference type="ARBA" id="ARBA00022516"/>
    </source>
</evidence>
<keyword evidence="3" id="KW-0444">Lipid biosynthesis</keyword>
<dbReference type="InterPro" id="IPR033118">
    <property type="entry name" value="EXPERA"/>
</dbReference>
<sequence length="227" mass="25204">MGASDSGTHENHHPYAPQSVKLPGFVPGFLSQSTILGVYGISSLLVVFITWLISGRSPKKSKLDRWLMCWWAFTGLTHLILEGYFAFSPEFYKDKSACYLAEVWKEYSKGDSRYAFRDAGVVAVEGLTAVIEGPACLLAVYAIAKGKSYSYVLQLAISLGQLYGTAVYFITAYLEGDHFAATPLYYYAYYIAANASWVVIPTLISIRSWKRICAAVQAQGQKKNKTR</sequence>
<dbReference type="Proteomes" id="UP001457282">
    <property type="component" value="Unassembled WGS sequence"/>
</dbReference>
<dbReference type="EMBL" id="JBEDUW010000004">
    <property type="protein sequence ID" value="KAK9934221.1"/>
    <property type="molecule type" value="Genomic_DNA"/>
</dbReference>
<dbReference type="PROSITE" id="PS51751">
    <property type="entry name" value="EXPERA"/>
    <property type="match status" value="1"/>
</dbReference>
<feature type="domain" description="EXPERA" evidence="15">
    <location>
        <begin position="63"/>
        <end position="205"/>
    </location>
</feature>
<evidence type="ECO:0000256" key="6">
    <source>
        <dbReference type="ARBA" id="ARBA00022989"/>
    </source>
</evidence>
<dbReference type="AlphaFoldDB" id="A0AAW1XDH1"/>
<comment type="caution">
    <text evidence="16">The sequence shown here is derived from an EMBL/GenBank/DDBJ whole genome shotgun (WGS) entry which is preliminary data.</text>
</comment>
<evidence type="ECO:0000256" key="12">
    <source>
        <dbReference type="ARBA" id="ARBA00023235"/>
    </source>
</evidence>
<keyword evidence="10" id="KW-1207">Sterol metabolism</keyword>